<reference evidence="3 4" key="1">
    <citation type="submission" date="2020-09" db="EMBL/GenBank/DDBJ databases">
        <title>Characterization of Treponema spp. from bovine digital dermatitis in Korea.</title>
        <authorList>
            <person name="Espiritu H.M."/>
            <person name="Cho Y.I."/>
            <person name="Mamuad L."/>
        </authorList>
    </citation>
    <scope>NUCLEOTIDE SEQUENCE [LARGE SCALE GENOMIC DNA]</scope>
    <source>
        <strain evidence="3 4">KS1</strain>
    </source>
</reference>
<proteinExistence type="predicted"/>
<dbReference type="Proteomes" id="UP000593915">
    <property type="component" value="Chromosome"/>
</dbReference>
<dbReference type="AlphaFoldDB" id="A0A7S7AX02"/>
<keyword evidence="1" id="KW-0472">Membrane</keyword>
<feature type="domain" description="DUF4340" evidence="2">
    <location>
        <begin position="87"/>
        <end position="209"/>
    </location>
</feature>
<accession>A0A7S7AX02</accession>
<keyword evidence="1" id="KW-0812">Transmembrane</keyword>
<gene>
    <name evidence="3" type="ORF">IFE08_03555</name>
</gene>
<evidence type="ECO:0000313" key="4">
    <source>
        <dbReference type="Proteomes" id="UP000593915"/>
    </source>
</evidence>
<name>A0A7S7AX02_9SPIR</name>
<feature type="transmembrane region" description="Helical" evidence="1">
    <location>
        <begin position="12"/>
        <end position="32"/>
    </location>
</feature>
<keyword evidence="1" id="KW-1133">Transmembrane helix</keyword>
<evidence type="ECO:0000256" key="1">
    <source>
        <dbReference type="SAM" id="Phobius"/>
    </source>
</evidence>
<protein>
    <submittedName>
        <fullName evidence="3">DUF4340 domain-containing protein</fullName>
    </submittedName>
</protein>
<evidence type="ECO:0000259" key="2">
    <source>
        <dbReference type="Pfam" id="PF14238"/>
    </source>
</evidence>
<organism evidence="3 4">
    <name type="scientific">Treponema pedis</name>
    <dbReference type="NCBI Taxonomy" id="409322"/>
    <lineage>
        <taxon>Bacteria</taxon>
        <taxon>Pseudomonadati</taxon>
        <taxon>Spirochaetota</taxon>
        <taxon>Spirochaetia</taxon>
        <taxon>Spirochaetales</taxon>
        <taxon>Treponemataceae</taxon>
        <taxon>Treponema</taxon>
    </lineage>
</organism>
<dbReference type="RefSeq" id="WP_024469113.1">
    <property type="nucleotide sequence ID" value="NZ_CP061839.1"/>
</dbReference>
<evidence type="ECO:0000313" key="3">
    <source>
        <dbReference type="EMBL" id="QOW61477.1"/>
    </source>
</evidence>
<dbReference type="InterPro" id="IPR025641">
    <property type="entry name" value="DUF4340"/>
</dbReference>
<dbReference type="Pfam" id="PF14238">
    <property type="entry name" value="DUF4340"/>
    <property type="match status" value="1"/>
</dbReference>
<sequence length="308" mass="35448">MKKTFFDNIDLHTLILCIINFVLFIVLIIAYLPKPEAESVNTSLILKDDSDLIEEIVLTIPDNSLPPNFNEFRLTKKNKIFVYKTGGGEYPIDDSLINRLFEVLTKKETVTFITDDINQYKNFGLDKNNAVKMQLIRSDKTVAGEFTFGKKDTLGKNLYLLPDGRTKIFKMPDNISPFLTMRSDFWINLQIYKSLFEQNKIQSIEKNGEHIIRSGKNDNYFSDLELFLKQFSCVDIFPAMPLTSINTEYFTIVLGSGEKMLIGETPLESGDYILFDSKLKNGYVISGYTKRKIDSALERIYRQGQEIK</sequence>
<dbReference type="EMBL" id="CP061839">
    <property type="protein sequence ID" value="QOW61477.1"/>
    <property type="molecule type" value="Genomic_DNA"/>
</dbReference>